<name>A0A2R4MAS0_9HYPH</name>
<feature type="compositionally biased region" description="Basic and acidic residues" evidence="13">
    <location>
        <begin position="317"/>
        <end position="326"/>
    </location>
</feature>
<dbReference type="PANTHER" id="PTHR43221:SF1">
    <property type="entry name" value="PROTEASE HTPX"/>
    <property type="match status" value="1"/>
</dbReference>
<evidence type="ECO:0000256" key="1">
    <source>
        <dbReference type="ARBA" id="ARBA00004651"/>
    </source>
</evidence>
<dbReference type="Pfam" id="PF01435">
    <property type="entry name" value="Peptidase_M48"/>
    <property type="match status" value="1"/>
</dbReference>
<proteinExistence type="inferred from homology"/>
<feature type="domain" description="Peptidase M48" evidence="14">
    <location>
        <begin position="66"/>
        <end position="277"/>
    </location>
</feature>
<evidence type="ECO:0000256" key="4">
    <source>
        <dbReference type="ARBA" id="ARBA00022670"/>
    </source>
</evidence>
<evidence type="ECO:0000256" key="13">
    <source>
        <dbReference type="SAM" id="MobiDB-lite"/>
    </source>
</evidence>
<keyword evidence="7 12" id="KW-0378">Hydrolase</keyword>
<dbReference type="GO" id="GO:0004222">
    <property type="term" value="F:metalloendopeptidase activity"/>
    <property type="evidence" value="ECO:0007669"/>
    <property type="project" value="UniProtKB-UniRule"/>
</dbReference>
<evidence type="ECO:0000256" key="7">
    <source>
        <dbReference type="ARBA" id="ARBA00022801"/>
    </source>
</evidence>
<comment type="subcellular location">
    <subcellularLocation>
        <location evidence="1 12">Cell membrane</location>
        <topology evidence="1 12">Multi-pass membrane protein</topology>
    </subcellularLocation>
</comment>
<evidence type="ECO:0000313" key="15">
    <source>
        <dbReference type="EMBL" id="AVX02966.1"/>
    </source>
</evidence>
<dbReference type="EC" id="3.4.24.-" evidence="12"/>
<dbReference type="InterPro" id="IPR001915">
    <property type="entry name" value="Peptidase_M48"/>
</dbReference>
<feature type="transmembrane region" description="Helical" evidence="12">
    <location>
        <begin position="31"/>
        <end position="47"/>
    </location>
</feature>
<evidence type="ECO:0000256" key="12">
    <source>
        <dbReference type="HAMAP-Rule" id="MF_00188"/>
    </source>
</evidence>
<dbReference type="InterPro" id="IPR050083">
    <property type="entry name" value="HtpX_protease"/>
</dbReference>
<feature type="region of interest" description="Disordered" evidence="13">
    <location>
        <begin position="280"/>
        <end position="333"/>
    </location>
</feature>
<feature type="compositionally biased region" description="Polar residues" evidence="13">
    <location>
        <begin position="281"/>
        <end position="307"/>
    </location>
</feature>
<keyword evidence="16" id="KW-1185">Reference proteome</keyword>
<evidence type="ECO:0000256" key="6">
    <source>
        <dbReference type="ARBA" id="ARBA00022723"/>
    </source>
</evidence>
<feature type="active site" evidence="12">
    <location>
        <position position="132"/>
    </location>
</feature>
<keyword evidence="3 12" id="KW-1003">Cell membrane</keyword>
<dbReference type="PANTHER" id="PTHR43221">
    <property type="entry name" value="PROTEASE HTPX"/>
    <property type="match status" value="1"/>
</dbReference>
<keyword evidence="5 12" id="KW-0812">Transmembrane</keyword>
<evidence type="ECO:0000313" key="16">
    <source>
        <dbReference type="Proteomes" id="UP000258927"/>
    </source>
</evidence>
<dbReference type="NCBIfam" id="NF002363">
    <property type="entry name" value="PRK01345.1"/>
    <property type="match status" value="1"/>
</dbReference>
<evidence type="ECO:0000256" key="8">
    <source>
        <dbReference type="ARBA" id="ARBA00022833"/>
    </source>
</evidence>
<keyword evidence="4 12" id="KW-0645">Protease</keyword>
<keyword evidence="8 12" id="KW-0862">Zinc</keyword>
<reference evidence="15 16" key="1">
    <citation type="submission" date="2017-05" db="EMBL/GenBank/DDBJ databases">
        <title>Genome Analysis of Maritalea myrionectae HL2708#5.</title>
        <authorList>
            <consortium name="Cotde Inc.-PKNU"/>
            <person name="Jang D."/>
            <person name="Oh H.-M."/>
        </authorList>
    </citation>
    <scope>NUCLEOTIDE SEQUENCE [LARGE SCALE GENOMIC DNA]</scope>
    <source>
        <strain evidence="15 16">HL2708#5</strain>
    </source>
</reference>
<dbReference type="InterPro" id="IPR022919">
    <property type="entry name" value="Pept_M48_protease_HtpX"/>
</dbReference>
<feature type="binding site" evidence="12">
    <location>
        <position position="131"/>
    </location>
    <ligand>
        <name>Zn(2+)</name>
        <dbReference type="ChEBI" id="CHEBI:29105"/>
        <note>catalytic</note>
    </ligand>
</feature>
<organism evidence="15 16">
    <name type="scientific">Maritalea myrionectae</name>
    <dbReference type="NCBI Taxonomy" id="454601"/>
    <lineage>
        <taxon>Bacteria</taxon>
        <taxon>Pseudomonadati</taxon>
        <taxon>Pseudomonadota</taxon>
        <taxon>Alphaproteobacteria</taxon>
        <taxon>Hyphomicrobiales</taxon>
        <taxon>Devosiaceae</taxon>
        <taxon>Maritalea</taxon>
    </lineage>
</organism>
<dbReference type="STRING" id="1122213.GCA_000423365_03132"/>
<gene>
    <name evidence="12" type="primary">htpX</name>
    <name evidence="15" type="ORF">MXMO3_00420</name>
</gene>
<feature type="binding site" evidence="12">
    <location>
        <position position="135"/>
    </location>
    <ligand>
        <name>Zn(2+)</name>
        <dbReference type="ChEBI" id="CHEBI:29105"/>
        <note>catalytic</note>
    </ligand>
</feature>
<evidence type="ECO:0000259" key="14">
    <source>
        <dbReference type="Pfam" id="PF01435"/>
    </source>
</evidence>
<comment type="similarity">
    <text evidence="2 12">Belongs to the peptidase M48B family.</text>
</comment>
<dbReference type="Proteomes" id="UP000258927">
    <property type="component" value="Chromosome"/>
</dbReference>
<comment type="cofactor">
    <cofactor evidence="12">
        <name>Zn(2+)</name>
        <dbReference type="ChEBI" id="CHEBI:29105"/>
    </cofactor>
    <text evidence="12">Binds 1 zinc ion per subunit.</text>
</comment>
<feature type="transmembrane region" description="Helical" evidence="12">
    <location>
        <begin position="176"/>
        <end position="196"/>
    </location>
</feature>
<dbReference type="GO" id="GO:0008270">
    <property type="term" value="F:zinc ion binding"/>
    <property type="evidence" value="ECO:0007669"/>
    <property type="project" value="UniProtKB-UniRule"/>
</dbReference>
<feature type="transmembrane region" description="Helical" evidence="12">
    <location>
        <begin position="7"/>
        <end position="25"/>
    </location>
</feature>
<feature type="binding site" evidence="12">
    <location>
        <position position="201"/>
    </location>
    <ligand>
        <name>Zn(2+)</name>
        <dbReference type="ChEBI" id="CHEBI:29105"/>
        <note>catalytic</note>
    </ligand>
</feature>
<dbReference type="GO" id="GO:0005886">
    <property type="term" value="C:plasma membrane"/>
    <property type="evidence" value="ECO:0007669"/>
    <property type="project" value="UniProtKB-SubCell"/>
</dbReference>
<dbReference type="Gene3D" id="3.30.2010.10">
    <property type="entry name" value="Metalloproteases ('zincins'), catalytic domain"/>
    <property type="match status" value="1"/>
</dbReference>
<evidence type="ECO:0000256" key="5">
    <source>
        <dbReference type="ARBA" id="ARBA00022692"/>
    </source>
</evidence>
<keyword evidence="9 12" id="KW-1133">Transmembrane helix</keyword>
<evidence type="ECO:0000256" key="2">
    <source>
        <dbReference type="ARBA" id="ARBA00009779"/>
    </source>
</evidence>
<evidence type="ECO:0000256" key="10">
    <source>
        <dbReference type="ARBA" id="ARBA00023049"/>
    </source>
</evidence>
<dbReference type="HAMAP" id="MF_00188">
    <property type="entry name" value="Pept_M48_protease_HtpX"/>
    <property type="match status" value="1"/>
</dbReference>
<keyword evidence="6 12" id="KW-0479">Metal-binding</keyword>
<keyword evidence="11 12" id="KW-0472">Membrane</keyword>
<keyword evidence="10 12" id="KW-0482">Metalloprotease</keyword>
<dbReference type="EMBL" id="CP021330">
    <property type="protein sequence ID" value="AVX02966.1"/>
    <property type="molecule type" value="Genomic_DNA"/>
</dbReference>
<sequence length="333" mass="36322">MVNAIRTTFLLAVLTGLFMAIGFVIGGRGGMMLALLMALMMNMFSFWNSDKIVLRMQNAKAISFQQSPDLHEMVARLSQNAGIPSPQIYLIESDQPNAFATGRNPENAAVAVSTGLIKRLSYDEIEGVVAHELAHIRSRDTLTMTITATLAGAISMLAQFGLFFGARNSNSPIGPIGSILMVIVAPIAALLVQMAVSRVREYEADRDGAEITGNPEALARALDKIANHAKQISNVYARRSPGMAHMYIINPLAGKRGDNWFSTHPNVKNRVAALMEMAKEQQLSQNESWPRSRHNAAQQTGHAQSAPRSAGWRVPKTARDQRDNNDTSKGPWG</sequence>
<dbReference type="NCBIfam" id="NF002826">
    <property type="entry name" value="PRK03001.1"/>
    <property type="match status" value="1"/>
</dbReference>
<dbReference type="KEGG" id="mmyr:MXMO3_00420"/>
<dbReference type="CDD" id="cd07336">
    <property type="entry name" value="M48B_HtpX_like"/>
    <property type="match status" value="1"/>
</dbReference>
<evidence type="ECO:0000256" key="9">
    <source>
        <dbReference type="ARBA" id="ARBA00022989"/>
    </source>
</evidence>
<evidence type="ECO:0000256" key="3">
    <source>
        <dbReference type="ARBA" id="ARBA00022475"/>
    </source>
</evidence>
<dbReference type="GO" id="GO:0006508">
    <property type="term" value="P:proteolysis"/>
    <property type="evidence" value="ECO:0007669"/>
    <property type="project" value="UniProtKB-KW"/>
</dbReference>
<feature type="transmembrane region" description="Helical" evidence="12">
    <location>
        <begin position="142"/>
        <end position="164"/>
    </location>
</feature>
<protein>
    <recommendedName>
        <fullName evidence="12">Protease HtpX homolog</fullName>
        <ecNumber evidence="12">3.4.24.-</ecNumber>
    </recommendedName>
</protein>
<evidence type="ECO:0000256" key="11">
    <source>
        <dbReference type="ARBA" id="ARBA00023136"/>
    </source>
</evidence>
<accession>A0A2R4MAS0</accession>
<dbReference type="AlphaFoldDB" id="A0A2R4MAS0"/>